<evidence type="ECO:0000256" key="3">
    <source>
        <dbReference type="ARBA" id="ARBA00022989"/>
    </source>
</evidence>
<feature type="transmembrane region" description="Helical" evidence="8">
    <location>
        <begin position="28"/>
        <end position="48"/>
    </location>
</feature>
<feature type="transmembrane region" description="Helical" evidence="8">
    <location>
        <begin position="101"/>
        <end position="120"/>
    </location>
</feature>
<feature type="domain" description="G-protein coupled receptors family 1 profile" evidence="9">
    <location>
        <begin position="40"/>
        <end position="304"/>
    </location>
</feature>
<evidence type="ECO:0000256" key="4">
    <source>
        <dbReference type="ARBA" id="ARBA00023040"/>
    </source>
</evidence>
<dbReference type="InterPro" id="IPR017452">
    <property type="entry name" value="GPCR_Rhodpsn_7TM"/>
</dbReference>
<dbReference type="Pfam" id="PF00001">
    <property type="entry name" value="7tm_1"/>
    <property type="match status" value="1"/>
</dbReference>
<keyword evidence="6" id="KW-0675">Receptor</keyword>
<feature type="transmembrane region" description="Helical" evidence="8">
    <location>
        <begin position="292"/>
        <end position="311"/>
    </location>
</feature>
<dbReference type="OrthoDB" id="9990906at2759"/>
<evidence type="ECO:0000313" key="10">
    <source>
        <dbReference type="EMBL" id="CAF1413454.1"/>
    </source>
</evidence>
<dbReference type="AlphaFoldDB" id="A0A815LRF2"/>
<dbReference type="Proteomes" id="UP000663829">
    <property type="component" value="Unassembled WGS sequence"/>
</dbReference>
<gene>
    <name evidence="10" type="ORF">GPM918_LOCUS33554</name>
    <name evidence="11" type="ORF">SRO942_LOCUS34240</name>
</gene>
<keyword evidence="5 8" id="KW-0472">Membrane</keyword>
<keyword evidence="3 8" id="KW-1133">Transmembrane helix</keyword>
<feature type="transmembrane region" description="Helical" evidence="8">
    <location>
        <begin position="240"/>
        <end position="259"/>
    </location>
</feature>
<evidence type="ECO:0000256" key="6">
    <source>
        <dbReference type="ARBA" id="ARBA00023170"/>
    </source>
</evidence>
<keyword evidence="7" id="KW-0807">Transducer</keyword>
<reference evidence="10" key="1">
    <citation type="submission" date="2021-02" db="EMBL/GenBank/DDBJ databases">
        <authorList>
            <person name="Nowell W R."/>
        </authorList>
    </citation>
    <scope>NUCLEOTIDE SEQUENCE</scope>
</reference>
<proteinExistence type="predicted"/>
<organism evidence="10 12">
    <name type="scientific">Didymodactylos carnosus</name>
    <dbReference type="NCBI Taxonomy" id="1234261"/>
    <lineage>
        <taxon>Eukaryota</taxon>
        <taxon>Metazoa</taxon>
        <taxon>Spiralia</taxon>
        <taxon>Gnathifera</taxon>
        <taxon>Rotifera</taxon>
        <taxon>Eurotatoria</taxon>
        <taxon>Bdelloidea</taxon>
        <taxon>Philodinida</taxon>
        <taxon>Philodinidae</taxon>
        <taxon>Didymodactylos</taxon>
    </lineage>
</organism>
<sequence length="391" mass="45379">IINVNMVNSTIAVDEFDYDKLGDTIGTIWYPIIYTIGFFGNFCSLATFSTKKLRQFSGCIFLLLLSISDNLFLLTTLWYFLYDTFNINLEDYSVYLCRSHIFLDTLLADFSSWCIAGLCCDKFLRTQFIFRAKEICTSKNALKAMGITFVLLCLINGHYLSPTLGQERSNGTDAHCYFSANSDYSYFLTYIWPCIDSLFFWFLPALIMILANIKVIYNLKRGKISLRNHQTKTSTEKQMIVIMFVSVIIFLITCVPLGIHRVYYDLYVIDLKKKNSKLVPLYKFQNRMLRNFNYLNFVINFYLYCLTSKVFRKQFIRVIHRLPCLKAKTQIWTSATSTRRTTMSSITTDISNHSTISTSSDYTINKTFRSSLQPFCDETEEFSEPVAIVTI</sequence>
<comment type="caution">
    <text evidence="10">The sequence shown here is derived from an EMBL/GenBank/DDBJ whole genome shotgun (WGS) entry which is preliminary data.</text>
</comment>
<evidence type="ECO:0000313" key="12">
    <source>
        <dbReference type="Proteomes" id="UP000663829"/>
    </source>
</evidence>
<keyword evidence="12" id="KW-1185">Reference proteome</keyword>
<evidence type="ECO:0000256" key="1">
    <source>
        <dbReference type="ARBA" id="ARBA00004141"/>
    </source>
</evidence>
<evidence type="ECO:0000256" key="5">
    <source>
        <dbReference type="ARBA" id="ARBA00023136"/>
    </source>
</evidence>
<feature type="transmembrane region" description="Helical" evidence="8">
    <location>
        <begin position="60"/>
        <end position="81"/>
    </location>
</feature>
<dbReference type="Proteomes" id="UP000681722">
    <property type="component" value="Unassembled WGS sequence"/>
</dbReference>
<dbReference type="GO" id="GO:0004930">
    <property type="term" value="F:G protein-coupled receptor activity"/>
    <property type="evidence" value="ECO:0007669"/>
    <property type="project" value="UniProtKB-KW"/>
</dbReference>
<feature type="non-terminal residue" evidence="10">
    <location>
        <position position="1"/>
    </location>
</feature>
<dbReference type="PANTHER" id="PTHR24243:SF233">
    <property type="entry name" value="THYROTROPIN-RELEASING HORMONE RECEPTOR"/>
    <property type="match status" value="1"/>
</dbReference>
<evidence type="ECO:0000256" key="2">
    <source>
        <dbReference type="ARBA" id="ARBA00022692"/>
    </source>
</evidence>
<feature type="transmembrane region" description="Helical" evidence="8">
    <location>
        <begin position="198"/>
        <end position="219"/>
    </location>
</feature>
<keyword evidence="4" id="KW-0297">G-protein coupled receptor</keyword>
<dbReference type="Gene3D" id="1.20.1070.10">
    <property type="entry name" value="Rhodopsin 7-helix transmembrane proteins"/>
    <property type="match status" value="1"/>
</dbReference>
<name>A0A815LRF2_9BILA</name>
<dbReference type="InterPro" id="IPR000276">
    <property type="entry name" value="GPCR_Rhodpsn"/>
</dbReference>
<dbReference type="SUPFAM" id="SSF81321">
    <property type="entry name" value="Family A G protein-coupled receptor-like"/>
    <property type="match status" value="1"/>
</dbReference>
<dbReference type="PROSITE" id="PS50262">
    <property type="entry name" value="G_PROTEIN_RECEP_F1_2"/>
    <property type="match status" value="1"/>
</dbReference>
<dbReference type="EMBL" id="CAJNOQ010017953">
    <property type="protein sequence ID" value="CAF1413454.1"/>
    <property type="molecule type" value="Genomic_DNA"/>
</dbReference>
<protein>
    <recommendedName>
        <fullName evidence="9">G-protein coupled receptors family 1 profile domain-containing protein</fullName>
    </recommendedName>
</protein>
<evidence type="ECO:0000256" key="7">
    <source>
        <dbReference type="ARBA" id="ARBA00023224"/>
    </source>
</evidence>
<accession>A0A815LRF2</accession>
<dbReference type="PANTHER" id="PTHR24243">
    <property type="entry name" value="G-PROTEIN COUPLED RECEPTOR"/>
    <property type="match status" value="1"/>
</dbReference>
<evidence type="ECO:0000256" key="8">
    <source>
        <dbReference type="SAM" id="Phobius"/>
    </source>
</evidence>
<dbReference type="GO" id="GO:0005886">
    <property type="term" value="C:plasma membrane"/>
    <property type="evidence" value="ECO:0007669"/>
    <property type="project" value="TreeGrafter"/>
</dbReference>
<evidence type="ECO:0000313" key="11">
    <source>
        <dbReference type="EMBL" id="CAF4300795.1"/>
    </source>
</evidence>
<dbReference type="EMBL" id="CAJOBC010083379">
    <property type="protein sequence ID" value="CAF4300795.1"/>
    <property type="molecule type" value="Genomic_DNA"/>
</dbReference>
<keyword evidence="2 8" id="KW-0812">Transmembrane</keyword>
<comment type="subcellular location">
    <subcellularLocation>
        <location evidence="1">Membrane</location>
        <topology evidence="1">Multi-pass membrane protein</topology>
    </subcellularLocation>
</comment>
<feature type="transmembrane region" description="Helical" evidence="8">
    <location>
        <begin position="141"/>
        <end position="160"/>
    </location>
</feature>
<dbReference type="PRINTS" id="PR00237">
    <property type="entry name" value="GPCRRHODOPSN"/>
</dbReference>
<evidence type="ECO:0000259" key="9">
    <source>
        <dbReference type="PROSITE" id="PS50262"/>
    </source>
</evidence>